<comment type="caution">
    <text evidence="1">The sequence shown here is derived from an EMBL/GenBank/DDBJ whole genome shotgun (WGS) entry which is preliminary data.</text>
</comment>
<protein>
    <submittedName>
        <fullName evidence="1">12174_t:CDS:1</fullName>
    </submittedName>
</protein>
<gene>
    <name evidence="1" type="ORF">RPERSI_LOCUS20694</name>
</gene>
<reference evidence="1" key="1">
    <citation type="submission" date="2021-06" db="EMBL/GenBank/DDBJ databases">
        <authorList>
            <person name="Kallberg Y."/>
            <person name="Tangrot J."/>
            <person name="Rosling A."/>
        </authorList>
    </citation>
    <scope>NUCLEOTIDE SEQUENCE</scope>
    <source>
        <strain evidence="1">MA461A</strain>
    </source>
</reference>
<proteinExistence type="predicted"/>
<dbReference type="EMBL" id="CAJVQC010059003">
    <property type="protein sequence ID" value="CAG8799310.1"/>
    <property type="molecule type" value="Genomic_DNA"/>
</dbReference>
<feature type="non-terminal residue" evidence="1">
    <location>
        <position position="95"/>
    </location>
</feature>
<evidence type="ECO:0000313" key="2">
    <source>
        <dbReference type="Proteomes" id="UP000789920"/>
    </source>
</evidence>
<feature type="non-terminal residue" evidence="1">
    <location>
        <position position="1"/>
    </location>
</feature>
<sequence>HSVGTKQVSINAFPENIFVYLFEHELSFWYINYDYWNIRQDPKLKTIGYVLFMDNENSYRVSFSWLQSEFKENECVFHCSTATCKFIADSGEFSE</sequence>
<accession>A0ACA9RMX2</accession>
<name>A0ACA9RMX2_9GLOM</name>
<keyword evidence="2" id="KW-1185">Reference proteome</keyword>
<organism evidence="1 2">
    <name type="scientific">Racocetra persica</name>
    <dbReference type="NCBI Taxonomy" id="160502"/>
    <lineage>
        <taxon>Eukaryota</taxon>
        <taxon>Fungi</taxon>
        <taxon>Fungi incertae sedis</taxon>
        <taxon>Mucoromycota</taxon>
        <taxon>Glomeromycotina</taxon>
        <taxon>Glomeromycetes</taxon>
        <taxon>Diversisporales</taxon>
        <taxon>Gigasporaceae</taxon>
        <taxon>Racocetra</taxon>
    </lineage>
</organism>
<evidence type="ECO:0000313" key="1">
    <source>
        <dbReference type="EMBL" id="CAG8799310.1"/>
    </source>
</evidence>
<dbReference type="Proteomes" id="UP000789920">
    <property type="component" value="Unassembled WGS sequence"/>
</dbReference>